<sequence length="102" mass="11345">MTRITLKVNRDSPDWNAIASTASGVVLLPQGVLSRIPAQGQAWPPVSKLPQRAAALPLRTGRYCTVSRAIWRWSTTAHPHQRSSHSRERLGSHDHRISDCSQ</sequence>
<gene>
    <name evidence="1" type="ORF">BH720_032890</name>
</gene>
<protein>
    <submittedName>
        <fullName evidence="1">Uncharacterized protein</fullName>
    </submittedName>
</protein>
<reference evidence="1 2" key="1">
    <citation type="journal article" date="2016" name="Genome Announc.">
        <title>Draft Genome Sequence of the Thermotolerant Cyanobacterium Desertifilum sp. IPPAS B-1220.</title>
        <authorList>
            <person name="Mironov K.S."/>
            <person name="Sinetova M.A."/>
            <person name="Bolatkhan K."/>
            <person name="Zayadan B.K."/>
            <person name="Ustinova V.V."/>
            <person name="Kupriyanova E.V."/>
            <person name="Skrypnik A.N."/>
            <person name="Gogoleva N.E."/>
            <person name="Gogolev Y.V."/>
            <person name="Los D.A."/>
        </authorList>
    </citation>
    <scope>NUCLEOTIDE SEQUENCE [LARGE SCALE GENOMIC DNA]</scope>
    <source>
        <strain evidence="1 2">IPPAS B-1220</strain>
    </source>
</reference>
<dbReference type="EMBL" id="CP182909">
    <property type="protein sequence ID" value="XPM63882.1"/>
    <property type="molecule type" value="Genomic_DNA"/>
</dbReference>
<evidence type="ECO:0000313" key="2">
    <source>
        <dbReference type="Proteomes" id="UP000095472"/>
    </source>
</evidence>
<evidence type="ECO:0000313" key="1">
    <source>
        <dbReference type="EMBL" id="XPM63882.1"/>
    </source>
</evidence>
<name>A0ACD5GSL9_9CYAN</name>
<accession>A0ACD5GSL9</accession>
<proteinExistence type="predicted"/>
<dbReference type="Proteomes" id="UP000095472">
    <property type="component" value="Chromosome"/>
</dbReference>
<keyword evidence="2" id="KW-1185">Reference proteome</keyword>
<organism evidence="1 2">
    <name type="scientific">Desertifilum tharense IPPAS B-1220</name>
    <dbReference type="NCBI Taxonomy" id="1781255"/>
    <lineage>
        <taxon>Bacteria</taxon>
        <taxon>Bacillati</taxon>
        <taxon>Cyanobacteriota</taxon>
        <taxon>Cyanophyceae</taxon>
        <taxon>Desertifilales</taxon>
        <taxon>Desertifilaceae</taxon>
        <taxon>Desertifilum</taxon>
    </lineage>
</organism>